<keyword evidence="2" id="KW-1185">Reference proteome</keyword>
<dbReference type="OrthoDB" id="145244at2"/>
<dbReference type="AlphaFoldDB" id="A0A401ZXM0"/>
<sequence length="339" mass="37114">MVRRFRPRSTPGENAQIMVRSLPWRLLLVLPVLIIVAIPTYVIAALLGGNVVPGMAQMFYKLSAPVPLTTPTPYPTFPTLLPQIGSVLYTVQDGDSCDSILAYEMHMNTSGQIFSDVKPETVAALNAQLGQNCGRLQPGLVLPLAPHYPLVAIGGIVLRIDPTSPQQVIPTPLITIPDQKQYAPNCEDGCLLTVRITPEIQIHLIVKSSLSIYPNSWVWALAQLARKPVHGFDTYPYADPKAALNTMKLSACDLQVDDVHDDDALSCSQMKPNTVNADGGSWLFAVTGPAGLDHWHYPINVPQGTRVLLWLSKGKNGLSYQKGDPAYRYDDATHVYVKI</sequence>
<accession>A0A401ZXM0</accession>
<dbReference type="RefSeq" id="WP_126579282.1">
    <property type="nucleotide sequence ID" value="NZ_BIFR01000001.1"/>
</dbReference>
<gene>
    <name evidence="1" type="ORF">KTT_14490</name>
</gene>
<evidence type="ECO:0000313" key="2">
    <source>
        <dbReference type="Proteomes" id="UP000287352"/>
    </source>
</evidence>
<organism evidence="1 2">
    <name type="scientific">Tengunoibacter tsumagoiensis</name>
    <dbReference type="NCBI Taxonomy" id="2014871"/>
    <lineage>
        <taxon>Bacteria</taxon>
        <taxon>Bacillati</taxon>
        <taxon>Chloroflexota</taxon>
        <taxon>Ktedonobacteria</taxon>
        <taxon>Ktedonobacterales</taxon>
        <taxon>Dictyobacteraceae</taxon>
        <taxon>Tengunoibacter</taxon>
    </lineage>
</organism>
<evidence type="ECO:0000313" key="1">
    <source>
        <dbReference type="EMBL" id="GCE11590.1"/>
    </source>
</evidence>
<evidence type="ECO:0008006" key="3">
    <source>
        <dbReference type="Google" id="ProtNLM"/>
    </source>
</evidence>
<dbReference type="Proteomes" id="UP000287352">
    <property type="component" value="Unassembled WGS sequence"/>
</dbReference>
<proteinExistence type="predicted"/>
<reference evidence="2" key="1">
    <citation type="submission" date="2018-12" db="EMBL/GenBank/DDBJ databases">
        <title>Tengunoibacter tsumagoiensis gen. nov., sp. nov., Dictyobacter kobayashii sp. nov., D. alpinus sp. nov., and D. joshuensis sp. nov. and description of Dictyobacteraceae fam. nov. within the order Ktedonobacterales isolated from Tengu-no-mugimeshi.</title>
        <authorList>
            <person name="Wang C.M."/>
            <person name="Zheng Y."/>
            <person name="Sakai Y."/>
            <person name="Toyoda A."/>
            <person name="Minakuchi Y."/>
            <person name="Abe K."/>
            <person name="Yokota A."/>
            <person name="Yabe S."/>
        </authorList>
    </citation>
    <scope>NUCLEOTIDE SEQUENCE [LARGE SCALE GENOMIC DNA]</scope>
    <source>
        <strain evidence="2">Uno3</strain>
    </source>
</reference>
<name>A0A401ZXM0_9CHLR</name>
<comment type="caution">
    <text evidence="1">The sequence shown here is derived from an EMBL/GenBank/DDBJ whole genome shotgun (WGS) entry which is preliminary data.</text>
</comment>
<dbReference type="EMBL" id="BIFR01000001">
    <property type="protein sequence ID" value="GCE11590.1"/>
    <property type="molecule type" value="Genomic_DNA"/>
</dbReference>
<protein>
    <recommendedName>
        <fullName evidence="3">LysM domain-containing protein</fullName>
    </recommendedName>
</protein>